<reference evidence="1 2" key="1">
    <citation type="submission" date="2018-08" db="EMBL/GenBank/DDBJ databases">
        <title>Hydrogenophaga sp. LA-38 isolated from sludge.</title>
        <authorList>
            <person name="Im W.-T."/>
        </authorList>
    </citation>
    <scope>NUCLEOTIDE SEQUENCE [LARGE SCALE GENOMIC DNA]</scope>
    <source>
        <strain evidence="1 2">LA-38</strain>
    </source>
</reference>
<proteinExistence type="predicted"/>
<sequence length="316" mass="34373">MPDEPLVLDPAHHWLVPFAALGAAIEPPALPALDALLAHLREAARDGDDGLSLSPPHERALARARGLPPRDGALPWAALASDTPHAPQAWVHPVHLQVGMDQVMLQRAEQAGGLGADESRALFAAFEPLCAEDGVELLFDEPTRWRARGERLRDLACASLDRVSGRSLAAWLPRGEPARWLQRLQSEAQMLFYTHRVNDAREAARRLPINGLWFSAPGALDAHTRLRPPPQVDDSLRAAALGGDLEAWRRAATALDHSLFAPLLDRARRGEPLALTLCGERAAVTLLAERPGLARRLARAVGLRPRASAQDLLKTL</sequence>
<accession>A0A372EI42</accession>
<organism evidence="1 2">
    <name type="scientific">Hydrogenophaga borbori</name>
    <dbReference type="NCBI Taxonomy" id="2294117"/>
    <lineage>
        <taxon>Bacteria</taxon>
        <taxon>Pseudomonadati</taxon>
        <taxon>Pseudomonadota</taxon>
        <taxon>Betaproteobacteria</taxon>
        <taxon>Burkholderiales</taxon>
        <taxon>Comamonadaceae</taxon>
        <taxon>Hydrogenophaga</taxon>
    </lineage>
</organism>
<name>A0A372EI42_9BURK</name>
<dbReference type="EMBL" id="QVLS01000007">
    <property type="protein sequence ID" value="RFP78179.1"/>
    <property type="molecule type" value="Genomic_DNA"/>
</dbReference>
<comment type="caution">
    <text evidence="1">The sequence shown here is derived from an EMBL/GenBank/DDBJ whole genome shotgun (WGS) entry which is preliminary data.</text>
</comment>
<protein>
    <submittedName>
        <fullName evidence="1">Phosphoglycerate mutase</fullName>
    </submittedName>
</protein>
<dbReference type="Proteomes" id="UP000261931">
    <property type="component" value="Unassembled WGS sequence"/>
</dbReference>
<keyword evidence="2" id="KW-1185">Reference proteome</keyword>
<dbReference type="AlphaFoldDB" id="A0A372EI42"/>
<dbReference type="RefSeq" id="WP_116959443.1">
    <property type="nucleotide sequence ID" value="NZ_QVLS01000007.1"/>
</dbReference>
<evidence type="ECO:0000313" key="1">
    <source>
        <dbReference type="EMBL" id="RFP78179.1"/>
    </source>
</evidence>
<evidence type="ECO:0000313" key="2">
    <source>
        <dbReference type="Proteomes" id="UP000261931"/>
    </source>
</evidence>
<gene>
    <name evidence="1" type="ORF">DY262_12770</name>
</gene>